<reference evidence="2" key="1">
    <citation type="submission" date="2013-05" db="EMBL/GenBank/DDBJ databases">
        <authorList>
            <person name="Yim A.K.Y."/>
            <person name="Chan T.F."/>
            <person name="Ji K.M."/>
            <person name="Liu X.Y."/>
            <person name="Zhou J.W."/>
            <person name="Li R.Q."/>
            <person name="Yang K.Y."/>
            <person name="Li J."/>
            <person name="Li M."/>
            <person name="Law P.T.W."/>
            <person name="Wu Y.L."/>
            <person name="Cai Z.L."/>
            <person name="Qin H."/>
            <person name="Bao Y."/>
            <person name="Leung R.K.K."/>
            <person name="Ng P.K.S."/>
            <person name="Zou J."/>
            <person name="Zhong X.J."/>
            <person name="Ran P.X."/>
            <person name="Zhong N.S."/>
            <person name="Liu Z.G."/>
            <person name="Tsui S.K.W."/>
        </authorList>
    </citation>
    <scope>NUCLEOTIDE SEQUENCE</scope>
    <source>
        <strain evidence="2">Derf</strain>
        <tissue evidence="2">Whole organism</tissue>
    </source>
</reference>
<keyword evidence="1" id="KW-1133">Transmembrane helix</keyword>
<dbReference type="AlphaFoldDB" id="A0A922I441"/>
<dbReference type="EMBL" id="ASGP02000002">
    <property type="protein sequence ID" value="KAH9522157.1"/>
    <property type="molecule type" value="Genomic_DNA"/>
</dbReference>
<proteinExistence type="predicted"/>
<sequence>MINRNINDDFQTNISLQQSSTLIMENRHRKNNNRIHTLLWRFKMAHLEQEILENRIGFNCNGEFALTHYSIINLILSFIMNLLLLFNLFKYYFNFH</sequence>
<accession>A0A922I441</accession>
<keyword evidence="1" id="KW-0472">Membrane</keyword>
<gene>
    <name evidence="2" type="ORF">DERF_005756</name>
</gene>
<comment type="caution">
    <text evidence="2">The sequence shown here is derived from an EMBL/GenBank/DDBJ whole genome shotgun (WGS) entry which is preliminary data.</text>
</comment>
<evidence type="ECO:0008006" key="4">
    <source>
        <dbReference type="Google" id="ProtNLM"/>
    </source>
</evidence>
<keyword evidence="3" id="KW-1185">Reference proteome</keyword>
<dbReference type="Proteomes" id="UP000790347">
    <property type="component" value="Unassembled WGS sequence"/>
</dbReference>
<feature type="transmembrane region" description="Helical" evidence="1">
    <location>
        <begin position="71"/>
        <end position="93"/>
    </location>
</feature>
<evidence type="ECO:0000313" key="2">
    <source>
        <dbReference type="EMBL" id="KAH9522157.1"/>
    </source>
</evidence>
<reference evidence="2" key="2">
    <citation type="journal article" date="2022" name="Res Sq">
        <title>Comparative Genomics Reveals Insights into the Divergent Evolution of Astigmatic Mites and Household Pest Adaptations.</title>
        <authorList>
            <person name="Xiong Q."/>
            <person name="Wan A.T.-Y."/>
            <person name="Liu X.-Y."/>
            <person name="Fung C.S.-H."/>
            <person name="Xiao X."/>
            <person name="Malainual N."/>
            <person name="Hou J."/>
            <person name="Wang L."/>
            <person name="Wang M."/>
            <person name="Yang K."/>
            <person name="Cui Y."/>
            <person name="Leung E."/>
            <person name="Nong W."/>
            <person name="Shin S.-K."/>
            <person name="Au S."/>
            <person name="Jeong K.Y."/>
            <person name="Chew F.T."/>
            <person name="Hui J."/>
            <person name="Leung T.F."/>
            <person name="Tungtrongchitr A."/>
            <person name="Zhong N."/>
            <person name="Liu Z."/>
            <person name="Tsui S."/>
        </authorList>
    </citation>
    <scope>NUCLEOTIDE SEQUENCE</scope>
    <source>
        <strain evidence="2">Derf</strain>
        <tissue evidence="2">Whole organism</tissue>
    </source>
</reference>
<protein>
    <recommendedName>
        <fullName evidence="4">Transmembrane protein</fullName>
    </recommendedName>
</protein>
<evidence type="ECO:0000313" key="3">
    <source>
        <dbReference type="Proteomes" id="UP000790347"/>
    </source>
</evidence>
<keyword evidence="1" id="KW-0812">Transmembrane</keyword>
<evidence type="ECO:0000256" key="1">
    <source>
        <dbReference type="SAM" id="Phobius"/>
    </source>
</evidence>
<name>A0A922I441_DERFA</name>
<organism evidence="2 3">
    <name type="scientific">Dermatophagoides farinae</name>
    <name type="common">American house dust mite</name>
    <dbReference type="NCBI Taxonomy" id="6954"/>
    <lineage>
        <taxon>Eukaryota</taxon>
        <taxon>Metazoa</taxon>
        <taxon>Ecdysozoa</taxon>
        <taxon>Arthropoda</taxon>
        <taxon>Chelicerata</taxon>
        <taxon>Arachnida</taxon>
        <taxon>Acari</taxon>
        <taxon>Acariformes</taxon>
        <taxon>Sarcoptiformes</taxon>
        <taxon>Astigmata</taxon>
        <taxon>Psoroptidia</taxon>
        <taxon>Analgoidea</taxon>
        <taxon>Pyroglyphidae</taxon>
        <taxon>Dermatophagoidinae</taxon>
        <taxon>Dermatophagoides</taxon>
    </lineage>
</organism>